<keyword evidence="2" id="KW-1133">Transmembrane helix</keyword>
<keyword evidence="2" id="KW-0812">Transmembrane</keyword>
<dbReference type="InParanoid" id="A0A0Q3J7I1"/>
<feature type="transmembrane region" description="Helical" evidence="2">
    <location>
        <begin position="178"/>
        <end position="198"/>
    </location>
</feature>
<reference evidence="3" key="2">
    <citation type="submission" date="2017-06" db="EMBL/GenBank/DDBJ databases">
        <title>WGS assembly of Brachypodium distachyon.</title>
        <authorList>
            <consortium name="The International Brachypodium Initiative"/>
            <person name="Lucas S."/>
            <person name="Harmon-Smith M."/>
            <person name="Lail K."/>
            <person name="Tice H."/>
            <person name="Grimwood J."/>
            <person name="Bruce D."/>
            <person name="Barry K."/>
            <person name="Shu S."/>
            <person name="Lindquist E."/>
            <person name="Wang M."/>
            <person name="Pitluck S."/>
            <person name="Vogel J.P."/>
            <person name="Garvin D.F."/>
            <person name="Mockler T.C."/>
            <person name="Schmutz J."/>
            <person name="Rokhsar D."/>
            <person name="Bevan M.W."/>
        </authorList>
    </citation>
    <scope>NUCLEOTIDE SEQUENCE</scope>
    <source>
        <strain evidence="3">Bd21</strain>
    </source>
</reference>
<reference evidence="4" key="3">
    <citation type="submission" date="2018-08" db="UniProtKB">
        <authorList>
            <consortium name="EnsemblPlants"/>
        </authorList>
    </citation>
    <scope>IDENTIFICATION</scope>
    <source>
        <strain evidence="4">cv. Bd21</strain>
    </source>
</reference>
<dbReference type="Proteomes" id="UP000008810">
    <property type="component" value="Chromosome 1"/>
</dbReference>
<evidence type="ECO:0000313" key="4">
    <source>
        <dbReference type="EnsemblPlants" id="KQK13787"/>
    </source>
</evidence>
<sequence length="469" mass="51537">MAERQEDGEVLVRRRRNGGPARDSVTSWWRIPSTAPLLLPLPHLYSTLLSSMHSPIQISWRPHPQAPGPGGGGRPKPVIAGAGRRPETSIGMAARSSSMCFAIRALIVGRPGPMEESGAGEKNGKGGEDSFPPFLPLSLVPRCYSSESIDLPPPLPFVSAGLAVWRGRGGEGRPVLRLLLYMFSVALEAVLGGFSLPLGWLRRHRGLVMLAIVFFVGLPNKDSIGQISFPASSFILNNLHLLSDLNRLEQALPGVSPLSSGSEFPLSSFSFWFVFSVPQQPVNLTPRYLIRFTFPSASYSSSSWSRGACFFSGDVLHVLMHWKRIGSGSHDWHISPASPFNLLFGGPFGGFGEQRFRALCHRPPWIGIWRSLPIRGVLDMARRREDLHNQMRCRHFHPPGHLLRRTLLSPLEKLISWRLLAFGGGPCCGSSAARTTLVGGEKAGLTRGRRSPPSWQLETVLITRVVCFI</sequence>
<keyword evidence="2" id="KW-0472">Membrane</keyword>
<evidence type="ECO:0000256" key="2">
    <source>
        <dbReference type="SAM" id="Phobius"/>
    </source>
</evidence>
<dbReference type="AlphaFoldDB" id="A0A0Q3J7I1"/>
<protein>
    <submittedName>
        <fullName evidence="3 4">Uncharacterized protein</fullName>
    </submittedName>
</protein>
<feature type="region of interest" description="Disordered" evidence="1">
    <location>
        <begin position="59"/>
        <end position="83"/>
    </location>
</feature>
<reference evidence="3 4" key="1">
    <citation type="journal article" date="2010" name="Nature">
        <title>Genome sequencing and analysis of the model grass Brachypodium distachyon.</title>
        <authorList>
            <consortium name="International Brachypodium Initiative"/>
        </authorList>
    </citation>
    <scope>NUCLEOTIDE SEQUENCE [LARGE SCALE GENOMIC DNA]</scope>
    <source>
        <strain evidence="3 4">Bd21</strain>
    </source>
</reference>
<feature type="compositionally biased region" description="Basic and acidic residues" evidence="1">
    <location>
        <begin position="1"/>
        <end position="12"/>
    </location>
</feature>
<evidence type="ECO:0000313" key="5">
    <source>
        <dbReference type="Proteomes" id="UP000008810"/>
    </source>
</evidence>
<dbReference type="EnsemblPlants" id="KQK13787">
    <property type="protein sequence ID" value="KQK13787"/>
    <property type="gene ID" value="BRADI_1g12503v3"/>
</dbReference>
<gene>
    <name evidence="3" type="ORF">BRADI_1g12503v3</name>
</gene>
<evidence type="ECO:0000256" key="1">
    <source>
        <dbReference type="SAM" id="MobiDB-lite"/>
    </source>
</evidence>
<dbReference type="Gramene" id="KQK13787">
    <property type="protein sequence ID" value="KQK13787"/>
    <property type="gene ID" value="BRADI_1g12503v3"/>
</dbReference>
<proteinExistence type="predicted"/>
<evidence type="ECO:0000313" key="3">
    <source>
        <dbReference type="EMBL" id="KQK13787.1"/>
    </source>
</evidence>
<organism evidence="3">
    <name type="scientific">Brachypodium distachyon</name>
    <name type="common">Purple false brome</name>
    <name type="synonym">Trachynia distachya</name>
    <dbReference type="NCBI Taxonomy" id="15368"/>
    <lineage>
        <taxon>Eukaryota</taxon>
        <taxon>Viridiplantae</taxon>
        <taxon>Streptophyta</taxon>
        <taxon>Embryophyta</taxon>
        <taxon>Tracheophyta</taxon>
        <taxon>Spermatophyta</taxon>
        <taxon>Magnoliopsida</taxon>
        <taxon>Liliopsida</taxon>
        <taxon>Poales</taxon>
        <taxon>Poaceae</taxon>
        <taxon>BOP clade</taxon>
        <taxon>Pooideae</taxon>
        <taxon>Stipodae</taxon>
        <taxon>Brachypodieae</taxon>
        <taxon>Brachypodium</taxon>
    </lineage>
</organism>
<dbReference type="EMBL" id="CM000880">
    <property type="protein sequence ID" value="KQK13787.1"/>
    <property type="molecule type" value="Genomic_DNA"/>
</dbReference>
<accession>A0A0Q3J7I1</accession>
<keyword evidence="5" id="KW-1185">Reference proteome</keyword>
<name>A0A0Q3J7I1_BRADI</name>
<feature type="region of interest" description="Disordered" evidence="1">
    <location>
        <begin position="1"/>
        <end position="25"/>
    </location>
</feature>